<dbReference type="GO" id="GO:0005737">
    <property type="term" value="C:cytoplasm"/>
    <property type="evidence" value="ECO:0007669"/>
    <property type="project" value="UniProtKB-SubCell"/>
</dbReference>
<dbReference type="CDD" id="cd02853">
    <property type="entry name" value="E_set_MTHase_like_N"/>
    <property type="match status" value="1"/>
</dbReference>
<comment type="pathway">
    <text evidence="2 14">Glycan biosynthesis; trehalose biosynthesis.</text>
</comment>
<sequence length="587" mass="64531">MCHTAVSARSIPGQGVRVSALRVWAPSVSRIRVRADGQDADLQAADDGWWTGPDLAPGTDYGFLLDDDETVIPDPASRRQPEGVHGPSRMYDQDAYDWRDAEWVGRDLTAAVVYELHIGTFTPGATFDAAIERLEHLARLGVTHVEVLPINAVNGIWNWGYDGVGWYAVHEPLGGPDGFKRFVDAAHGHGLAVVLDVVYNHLGPSGNYLPKFGPYLKPGRNTWGDLVNVEEPAVRRFIVDNALMWLRDFHLDALRLDAVHALQDSSPIHILAQLSGEVDDLAAELGRPLTLIAESDLNDPIMITPREQGGRGIAAQWDDDVHHALHSLLSGETQGYYCDFGSLPVLEKVFTRAFLHDGTYSTFRGHDHGAPVDRDTVRGWQFVVCLQNHDQVGNRAVGDRLPEIASPGRVRIGAVLLLTSPFTPMLWMGEEWAASTRWPFFTSHPEPELARLTGEGRVAEFAGHGWDVSQMIDPQDPAAYREAVLDWAEVDGDDHAAVLDLYRSLIRLRADEADLRDGDLRAVSLDYDEDAQWLVVHRGAFRVAVNLAATEQAVPVAAKQLVLATGPARPEADHVVLGPETAAVLRT</sequence>
<feature type="binding site" evidence="16">
    <location>
        <begin position="389"/>
        <end position="394"/>
    </location>
    <ligand>
        <name>substrate</name>
    </ligand>
</feature>
<dbReference type="UniPathway" id="UPA00299"/>
<comment type="catalytic activity">
    <reaction evidence="12 14">
        <text>hydrolysis of (1-&gt;4)-alpha-D-glucosidic linkage in 4-alpha-D-[(1-&gt;4)-alpha-D-glucanosyl]n trehalose to yield trehalose and (1-&gt;4)-alpha-D-glucan.</text>
        <dbReference type="EC" id="3.2.1.141"/>
    </reaction>
</comment>
<name>A0A1M5C9I8_9ACTN</name>
<evidence type="ECO:0000256" key="8">
    <source>
        <dbReference type="ARBA" id="ARBA00023277"/>
    </source>
</evidence>
<evidence type="ECO:0000256" key="14">
    <source>
        <dbReference type="PIRNR" id="PIRNR006337"/>
    </source>
</evidence>
<dbReference type="SUPFAM" id="SSF81296">
    <property type="entry name" value="E set domains"/>
    <property type="match status" value="1"/>
</dbReference>
<dbReference type="Gene3D" id="3.20.20.80">
    <property type="entry name" value="Glycosidases"/>
    <property type="match status" value="1"/>
</dbReference>
<keyword evidence="20" id="KW-1185">Reference proteome</keyword>
<evidence type="ECO:0000256" key="16">
    <source>
        <dbReference type="PIRSR" id="PIRSR006337-2"/>
    </source>
</evidence>
<comment type="subcellular location">
    <subcellularLocation>
        <location evidence="1 15">Cytoplasm</location>
    </subcellularLocation>
</comment>
<dbReference type="PANTHER" id="PTHR43651:SF11">
    <property type="entry name" value="MALTO-OLIGOSYLTREHALOSE TREHALOHYDROLASE"/>
    <property type="match status" value="1"/>
</dbReference>
<keyword evidence="6" id="KW-0963">Cytoplasm</keyword>
<organism evidence="19 20">
    <name type="scientific">Jatrophihabitans endophyticus</name>
    <dbReference type="NCBI Taxonomy" id="1206085"/>
    <lineage>
        <taxon>Bacteria</taxon>
        <taxon>Bacillati</taxon>
        <taxon>Actinomycetota</taxon>
        <taxon>Actinomycetes</taxon>
        <taxon>Jatrophihabitantales</taxon>
        <taxon>Jatrophihabitantaceae</taxon>
        <taxon>Jatrophihabitans</taxon>
    </lineage>
</organism>
<evidence type="ECO:0000256" key="13">
    <source>
        <dbReference type="NCBIfam" id="TIGR02402"/>
    </source>
</evidence>
<dbReference type="Gene3D" id="1.10.10.760">
    <property type="entry name" value="E-set domains of sugar-utilizing enzymes"/>
    <property type="match status" value="1"/>
</dbReference>
<evidence type="ECO:0000256" key="7">
    <source>
        <dbReference type="ARBA" id="ARBA00022801"/>
    </source>
</evidence>
<evidence type="ECO:0000256" key="3">
    <source>
        <dbReference type="ARBA" id="ARBA00008061"/>
    </source>
</evidence>
<dbReference type="InterPro" id="IPR013783">
    <property type="entry name" value="Ig-like_fold"/>
</dbReference>
<dbReference type="PANTHER" id="PTHR43651">
    <property type="entry name" value="1,4-ALPHA-GLUCAN-BRANCHING ENZYME"/>
    <property type="match status" value="1"/>
</dbReference>
<comment type="similarity">
    <text evidence="3 14">Belongs to the glycosyl hydrolase 13 family.</text>
</comment>
<feature type="active site" description="Proton donor" evidence="15">
    <location>
        <position position="294"/>
    </location>
</feature>
<feature type="domain" description="Glycosyl hydrolase family 13 catalytic" evidence="18">
    <location>
        <begin position="115"/>
        <end position="457"/>
    </location>
</feature>
<evidence type="ECO:0000256" key="12">
    <source>
        <dbReference type="ARBA" id="ARBA00034013"/>
    </source>
</evidence>
<accession>A0A1M5C9I8</accession>
<dbReference type="Proteomes" id="UP000186132">
    <property type="component" value="Unassembled WGS sequence"/>
</dbReference>
<evidence type="ECO:0000256" key="9">
    <source>
        <dbReference type="ARBA" id="ARBA00023295"/>
    </source>
</evidence>
<dbReference type="EC" id="3.2.1.141" evidence="4 13"/>
<dbReference type="InterPro" id="IPR017853">
    <property type="entry name" value="GH"/>
</dbReference>
<keyword evidence="9 14" id="KW-0326">Glycosidase</keyword>
<dbReference type="InterPro" id="IPR006047">
    <property type="entry name" value="GH13_cat_dom"/>
</dbReference>
<evidence type="ECO:0000256" key="15">
    <source>
        <dbReference type="PIRSR" id="PIRSR006337-1"/>
    </source>
</evidence>
<evidence type="ECO:0000256" key="6">
    <source>
        <dbReference type="ARBA" id="ARBA00022490"/>
    </source>
</evidence>
<dbReference type="InterPro" id="IPR044901">
    <property type="entry name" value="Trehalose_TreZ_E-set_sf"/>
</dbReference>
<dbReference type="SUPFAM" id="SSF51445">
    <property type="entry name" value="(Trans)glycosidases"/>
    <property type="match status" value="1"/>
</dbReference>
<evidence type="ECO:0000256" key="5">
    <source>
        <dbReference type="ARBA" id="ARBA00015938"/>
    </source>
</evidence>
<keyword evidence="8" id="KW-0119">Carbohydrate metabolism</keyword>
<dbReference type="GO" id="GO:0033942">
    <property type="term" value="F:4-alpha-D-(1-&gt;4)-alpha-D-glucanotrehalose trehalohydrolase activity"/>
    <property type="evidence" value="ECO:0007669"/>
    <property type="project" value="UniProtKB-EC"/>
</dbReference>
<dbReference type="InterPro" id="IPR014756">
    <property type="entry name" value="Ig_E-set"/>
</dbReference>
<evidence type="ECO:0000259" key="18">
    <source>
        <dbReference type="SMART" id="SM00642"/>
    </source>
</evidence>
<gene>
    <name evidence="19" type="ORF">SAMN05443575_0154</name>
</gene>
<dbReference type="Pfam" id="PF11941">
    <property type="entry name" value="DUF3459"/>
    <property type="match status" value="1"/>
</dbReference>
<feature type="site" description="Transition state stabilizer" evidence="17">
    <location>
        <position position="390"/>
    </location>
</feature>
<reference evidence="19 20" key="1">
    <citation type="submission" date="2016-11" db="EMBL/GenBank/DDBJ databases">
        <authorList>
            <person name="Jaros S."/>
            <person name="Januszkiewicz K."/>
            <person name="Wedrychowicz H."/>
        </authorList>
    </citation>
    <scope>NUCLEOTIDE SEQUENCE [LARGE SCALE GENOMIC DNA]</scope>
    <source>
        <strain evidence="19 20">DSM 45627</strain>
    </source>
</reference>
<dbReference type="EMBL" id="FQVU01000001">
    <property type="protein sequence ID" value="SHF51277.1"/>
    <property type="molecule type" value="Genomic_DNA"/>
</dbReference>
<dbReference type="Pfam" id="PF00128">
    <property type="entry name" value="Alpha-amylase"/>
    <property type="match status" value="1"/>
</dbReference>
<evidence type="ECO:0000256" key="2">
    <source>
        <dbReference type="ARBA" id="ARBA00005199"/>
    </source>
</evidence>
<dbReference type="PIRSF" id="PIRSF006337">
    <property type="entry name" value="Trehalose_TreZ"/>
    <property type="match status" value="1"/>
</dbReference>
<feature type="active site" description="Nucleophile" evidence="15">
    <location>
        <position position="257"/>
    </location>
</feature>
<dbReference type="CDD" id="cd11325">
    <property type="entry name" value="AmyAc_GTHase"/>
    <property type="match status" value="1"/>
</dbReference>
<evidence type="ECO:0000313" key="19">
    <source>
        <dbReference type="EMBL" id="SHF51277.1"/>
    </source>
</evidence>
<dbReference type="AlphaFoldDB" id="A0A1M5C9I8"/>
<evidence type="ECO:0000256" key="1">
    <source>
        <dbReference type="ARBA" id="ARBA00004496"/>
    </source>
</evidence>
<dbReference type="NCBIfam" id="TIGR02402">
    <property type="entry name" value="trehalose_TreZ"/>
    <property type="match status" value="1"/>
</dbReference>
<evidence type="ECO:0000256" key="17">
    <source>
        <dbReference type="PIRSR" id="PIRSR006337-3"/>
    </source>
</evidence>
<dbReference type="SMART" id="SM00642">
    <property type="entry name" value="Aamy"/>
    <property type="match status" value="1"/>
</dbReference>
<dbReference type="InterPro" id="IPR012768">
    <property type="entry name" value="Trehalose_TreZ"/>
</dbReference>
<proteinExistence type="inferred from homology"/>
<evidence type="ECO:0000256" key="11">
    <source>
        <dbReference type="ARBA" id="ARBA00033284"/>
    </source>
</evidence>
<keyword evidence="7 14" id="KW-0378">Hydrolase</keyword>
<feature type="binding site" evidence="16">
    <location>
        <begin position="255"/>
        <end position="260"/>
    </location>
    <ligand>
        <name>substrate</name>
    </ligand>
</feature>
<evidence type="ECO:0000313" key="20">
    <source>
        <dbReference type="Proteomes" id="UP000186132"/>
    </source>
</evidence>
<protein>
    <recommendedName>
        <fullName evidence="5 13">Malto-oligosyltrehalose trehalohydrolase</fullName>
        <shortName evidence="14">MTHase</shortName>
        <ecNumber evidence="4 13">3.2.1.141</ecNumber>
    </recommendedName>
    <alternativeName>
        <fullName evidence="11 14">4-alpha-D-((1-&gt;4)-alpha-D-glucano)trehalose trehalohydrolase</fullName>
    </alternativeName>
    <alternativeName>
        <fullName evidence="10 14">Maltooligosyl trehalose trehalohydrolase</fullName>
    </alternativeName>
</protein>
<dbReference type="GO" id="GO:0005992">
    <property type="term" value="P:trehalose biosynthetic process"/>
    <property type="evidence" value="ECO:0007669"/>
    <property type="project" value="UniProtKB-UniRule"/>
</dbReference>
<dbReference type="Gene3D" id="2.60.40.10">
    <property type="entry name" value="Immunoglobulins"/>
    <property type="match status" value="1"/>
</dbReference>
<evidence type="ECO:0000256" key="4">
    <source>
        <dbReference type="ARBA" id="ARBA00012268"/>
    </source>
</evidence>
<evidence type="ECO:0000256" key="10">
    <source>
        <dbReference type="ARBA" id="ARBA00032057"/>
    </source>
</evidence>
<dbReference type="InterPro" id="IPR022567">
    <property type="entry name" value="DUF3459"/>
</dbReference>
<feature type="binding site" evidence="16">
    <location>
        <begin position="319"/>
        <end position="323"/>
    </location>
    <ligand>
        <name>substrate</name>
    </ligand>
</feature>
<dbReference type="STRING" id="1206085.SAMN05443575_0154"/>